<dbReference type="Gene3D" id="3.90.470.10">
    <property type="entry name" value="Ribosomal protein L22/L17"/>
    <property type="match status" value="1"/>
</dbReference>
<dbReference type="Ensembl" id="ENSOMYT00000116931.1">
    <property type="protein sequence ID" value="ENSOMYP00000108681.1"/>
    <property type="gene ID" value="ENSOMYG00000057890.1"/>
</dbReference>
<dbReference type="SUPFAM" id="SSF54843">
    <property type="entry name" value="Ribosomal protein L22"/>
    <property type="match status" value="1"/>
</dbReference>
<sequence>MPVNSNGILLKVCDTQDVFGDGFFRCCLSVIASSDTRLWSSLLTFSDQPTCRLFFNYSILLKYIIGMTIDKAIAQLKFNDRKGAQEMAVHNKSNLYGKYLKRIRFHGRGMFAIMDKVYCHYFVKLVEGLPSKVEQKTGYFNRTIIHTR</sequence>
<dbReference type="GO" id="GO:0005762">
    <property type="term" value="C:mitochondrial large ribosomal subunit"/>
    <property type="evidence" value="ECO:0007669"/>
    <property type="project" value="TreeGrafter"/>
</dbReference>
<accession>A0A8K9UNU7</accession>
<reference evidence="1" key="1">
    <citation type="submission" date="2020-07" db="EMBL/GenBank/DDBJ databases">
        <title>A long reads based de novo assembly of the rainbow trout Arlee double haploid line genome.</title>
        <authorList>
            <person name="Gao G."/>
            <person name="Palti Y."/>
        </authorList>
    </citation>
    <scope>NUCLEOTIDE SEQUENCE [LARGE SCALE GENOMIC DNA]</scope>
</reference>
<dbReference type="GeneTree" id="ENSGT00990000212137"/>
<dbReference type="AlphaFoldDB" id="A0A8K9UNU7"/>
<organism evidence="1 2">
    <name type="scientific">Oncorhynchus mykiss</name>
    <name type="common">Rainbow trout</name>
    <name type="synonym">Salmo gairdneri</name>
    <dbReference type="NCBI Taxonomy" id="8022"/>
    <lineage>
        <taxon>Eukaryota</taxon>
        <taxon>Metazoa</taxon>
        <taxon>Chordata</taxon>
        <taxon>Craniata</taxon>
        <taxon>Vertebrata</taxon>
        <taxon>Euteleostomi</taxon>
        <taxon>Actinopterygii</taxon>
        <taxon>Neopterygii</taxon>
        <taxon>Teleostei</taxon>
        <taxon>Protacanthopterygii</taxon>
        <taxon>Salmoniformes</taxon>
        <taxon>Salmonidae</taxon>
        <taxon>Salmoninae</taxon>
        <taxon>Oncorhynchus</taxon>
    </lineage>
</organism>
<proteinExistence type="predicted"/>
<evidence type="ECO:0008006" key="3">
    <source>
        <dbReference type="Google" id="ProtNLM"/>
    </source>
</evidence>
<dbReference type="InterPro" id="IPR036394">
    <property type="entry name" value="Ribosomal_uL22_sf"/>
</dbReference>
<dbReference type="PANTHER" id="PTHR13501">
    <property type="entry name" value="CHLOROPLAST 50S RIBOSOMAL PROTEIN L22-RELATED"/>
    <property type="match status" value="1"/>
</dbReference>
<evidence type="ECO:0000313" key="2">
    <source>
        <dbReference type="Proteomes" id="UP000694395"/>
    </source>
</evidence>
<reference evidence="1" key="2">
    <citation type="submission" date="2025-08" db="UniProtKB">
        <authorList>
            <consortium name="Ensembl"/>
        </authorList>
    </citation>
    <scope>IDENTIFICATION</scope>
</reference>
<dbReference type="PANTHER" id="PTHR13501:SF8">
    <property type="entry name" value="LARGE RIBOSOMAL SUBUNIT PROTEIN UL22M"/>
    <property type="match status" value="1"/>
</dbReference>
<evidence type="ECO:0000313" key="1">
    <source>
        <dbReference type="Ensembl" id="ENSOMYP00000108681.1"/>
    </source>
</evidence>
<reference evidence="1" key="3">
    <citation type="submission" date="2025-09" db="UniProtKB">
        <authorList>
            <consortium name="Ensembl"/>
        </authorList>
    </citation>
    <scope>IDENTIFICATION</scope>
</reference>
<protein>
    <recommendedName>
        <fullName evidence="3">39S ribosomal protein L22, mitochondrial</fullName>
    </recommendedName>
</protein>
<dbReference type="GO" id="GO:0003735">
    <property type="term" value="F:structural constituent of ribosome"/>
    <property type="evidence" value="ECO:0007669"/>
    <property type="project" value="InterPro"/>
</dbReference>
<dbReference type="InterPro" id="IPR047867">
    <property type="entry name" value="Ribosomal_uL22_bac/org-type"/>
</dbReference>
<dbReference type="Proteomes" id="UP000694395">
    <property type="component" value="Chromosome 10"/>
</dbReference>
<dbReference type="GO" id="GO:0006412">
    <property type="term" value="P:translation"/>
    <property type="evidence" value="ECO:0007669"/>
    <property type="project" value="InterPro"/>
</dbReference>
<keyword evidence="2" id="KW-1185">Reference proteome</keyword>
<name>A0A8K9UNU7_ONCMY</name>